<comment type="function">
    <text evidence="7">Participates in both transcription termination and antitermination.</text>
</comment>
<dbReference type="GO" id="GO:0006353">
    <property type="term" value="P:DNA-templated transcription termination"/>
    <property type="evidence" value="ECO:0007669"/>
    <property type="project" value="UniProtKB-UniRule"/>
</dbReference>
<dbReference type="CDD" id="cd02134">
    <property type="entry name" value="KH-II_NusA_rpt1"/>
    <property type="match status" value="1"/>
</dbReference>
<evidence type="ECO:0000313" key="10">
    <source>
        <dbReference type="Proteomes" id="UP000019593"/>
    </source>
</evidence>
<dbReference type="PROSITE" id="PS50084">
    <property type="entry name" value="KH_TYPE_1"/>
    <property type="match status" value="1"/>
</dbReference>
<dbReference type="STRING" id="1294273.roselon_01121"/>
<evidence type="ECO:0000256" key="2">
    <source>
        <dbReference type="ARBA" id="ARBA00022490"/>
    </source>
</evidence>
<dbReference type="Gene3D" id="3.30.300.20">
    <property type="match status" value="2"/>
</dbReference>
<dbReference type="Pfam" id="PF26594">
    <property type="entry name" value="KH_NusA_2nd"/>
    <property type="match status" value="1"/>
</dbReference>
<dbReference type="SMART" id="SM00316">
    <property type="entry name" value="S1"/>
    <property type="match status" value="1"/>
</dbReference>
<dbReference type="InterPro" id="IPR025249">
    <property type="entry name" value="TF_NusA_KH_1st"/>
</dbReference>
<dbReference type="PANTHER" id="PTHR22648:SF0">
    <property type="entry name" value="TRANSCRIPTION TERMINATION_ANTITERMINATION PROTEIN NUSA"/>
    <property type="match status" value="1"/>
</dbReference>
<keyword evidence="6 7" id="KW-0804">Transcription</keyword>
<dbReference type="SUPFAM" id="SSF47794">
    <property type="entry name" value="Rad51 N-terminal domain-like"/>
    <property type="match status" value="1"/>
</dbReference>
<evidence type="ECO:0000256" key="1">
    <source>
        <dbReference type="ARBA" id="ARBA00022472"/>
    </source>
</evidence>
<evidence type="ECO:0000256" key="5">
    <source>
        <dbReference type="ARBA" id="ARBA00023015"/>
    </source>
</evidence>
<sequence>MAITSANQLELLQTAEAVAREKMIDPGLVIEAMEESLARAAKSRYGAELDIRVSIDRKTGKATFTRVRTVVEDDEVENEKAELTVEQARPYLDDPKVGDVIVDEVPPVDMGRIAAQSAKQVILQKVREAERDRQYEEFKDRAGTIINGTVKREEYGNVIVDIGRGEGILRRNEKIGREAYRNGDRIRCYIKDVRREARGPQVFLSRTATEFMAELFKMEVPEIYDGIIEIRAVARDPGSRAKIAVISYDNSIDPVGACVGMRGSRVQAVVNELQGEKIDIIPWSEDMPTFLVNALQPAEVTKVVLDEEAERIEVVVPDEQLSLAIGRRGQNVRLASQLTGLDIDILTEEEESKRRQAEFEERTKLFMDTLDLDEFFAQLLVAEGFTSLEEVAYVEVDELLVIDGVDEATAEELQARARDYLEEQNRKALEKARELGVEDKLVEFDGLTPQMLVALGEDGVKTLEDFATCADWELAGGWTTVNGERVKDEGLLEPFEVSLEEAQNMVMTARLQLGWVTIEELEEKAAAEAAEAAADTEEAGA</sequence>
<dbReference type="InterPro" id="IPR010995">
    <property type="entry name" value="DNA_repair_Rad51/TF_NusA_a-hlx"/>
</dbReference>
<evidence type="ECO:0000256" key="6">
    <source>
        <dbReference type="ARBA" id="ARBA00023163"/>
    </source>
</evidence>
<dbReference type="FunFam" id="3.30.300.20:FF:000005">
    <property type="entry name" value="Transcription termination/antitermination protein NusA"/>
    <property type="match status" value="1"/>
</dbReference>
<keyword evidence="2 7" id="KW-0963">Cytoplasm</keyword>
<evidence type="ECO:0000256" key="3">
    <source>
        <dbReference type="ARBA" id="ARBA00022814"/>
    </source>
</evidence>
<dbReference type="HAMAP" id="MF_00945_B">
    <property type="entry name" value="NusA_B"/>
    <property type="match status" value="1"/>
</dbReference>
<dbReference type="InterPro" id="IPR009019">
    <property type="entry name" value="KH_sf_prok-type"/>
</dbReference>
<name>W8RR20_9RHOB</name>
<feature type="domain" description="S1 motif" evidence="8">
    <location>
        <begin position="143"/>
        <end position="207"/>
    </location>
</feature>
<dbReference type="SUPFAM" id="SSF54814">
    <property type="entry name" value="Prokaryotic type KH domain (KH-domain type II)"/>
    <property type="match status" value="2"/>
</dbReference>
<dbReference type="KEGG" id="red:roselon_01121"/>
<dbReference type="InterPro" id="IPR036555">
    <property type="entry name" value="NusA_N_sf"/>
</dbReference>
<dbReference type="NCBIfam" id="TIGR01953">
    <property type="entry name" value="NusA"/>
    <property type="match status" value="1"/>
</dbReference>
<dbReference type="GO" id="GO:0003723">
    <property type="term" value="F:RNA binding"/>
    <property type="evidence" value="ECO:0007669"/>
    <property type="project" value="UniProtKB-UniRule"/>
</dbReference>
<dbReference type="Pfam" id="PF14520">
    <property type="entry name" value="HHH_5"/>
    <property type="match status" value="1"/>
</dbReference>
<dbReference type="GO" id="GO:0031564">
    <property type="term" value="P:transcription antitermination"/>
    <property type="evidence" value="ECO:0007669"/>
    <property type="project" value="UniProtKB-UniRule"/>
</dbReference>
<organism evidence="9 10">
    <name type="scientific">Roseicyclus elongatus DSM 19469</name>
    <dbReference type="NCBI Taxonomy" id="1294273"/>
    <lineage>
        <taxon>Bacteria</taxon>
        <taxon>Pseudomonadati</taxon>
        <taxon>Pseudomonadota</taxon>
        <taxon>Alphaproteobacteria</taxon>
        <taxon>Rhodobacterales</taxon>
        <taxon>Roseobacteraceae</taxon>
        <taxon>Roseicyclus</taxon>
    </lineage>
</organism>
<dbReference type="InterPro" id="IPR058582">
    <property type="entry name" value="KH_NusA_2nd"/>
</dbReference>
<dbReference type="GO" id="GO:0005829">
    <property type="term" value="C:cytosol"/>
    <property type="evidence" value="ECO:0007669"/>
    <property type="project" value="TreeGrafter"/>
</dbReference>
<dbReference type="PANTHER" id="PTHR22648">
    <property type="entry name" value="TRANSCRIPTION TERMINATION FACTOR NUSA"/>
    <property type="match status" value="1"/>
</dbReference>
<dbReference type="InterPro" id="IPR030842">
    <property type="entry name" value="TF_NusA_bacterial"/>
</dbReference>
<evidence type="ECO:0000256" key="4">
    <source>
        <dbReference type="ARBA" id="ARBA00022884"/>
    </source>
</evidence>
<keyword evidence="3 7" id="KW-0889">Transcription antitermination</keyword>
<dbReference type="Pfam" id="PF08529">
    <property type="entry name" value="NusA_N"/>
    <property type="match status" value="1"/>
</dbReference>
<dbReference type="CDD" id="cd04455">
    <property type="entry name" value="S1_NusA"/>
    <property type="match status" value="1"/>
</dbReference>
<dbReference type="SMART" id="SM00322">
    <property type="entry name" value="KH"/>
    <property type="match status" value="2"/>
</dbReference>
<comment type="subunit">
    <text evidence="7">Monomer. Binds directly to the core enzyme of the DNA-dependent RNA polymerase and to nascent RNA.</text>
</comment>
<evidence type="ECO:0000259" key="8">
    <source>
        <dbReference type="PROSITE" id="PS50126"/>
    </source>
</evidence>
<dbReference type="InterPro" id="IPR003029">
    <property type="entry name" value="S1_domain"/>
</dbReference>
<accession>W8RR20</accession>
<dbReference type="PATRIC" id="fig|1294273.3.peg.1099"/>
<dbReference type="AlphaFoldDB" id="W8RR20"/>
<gene>
    <name evidence="7" type="primary">nusA</name>
    <name evidence="9" type="ORF">roselon_01121</name>
</gene>
<dbReference type="Pfam" id="PF13184">
    <property type="entry name" value="KH_NusA_1st"/>
    <property type="match status" value="1"/>
</dbReference>
<dbReference type="InterPro" id="IPR010213">
    <property type="entry name" value="TF_NusA"/>
</dbReference>
<dbReference type="InterPro" id="IPR004087">
    <property type="entry name" value="KH_dom"/>
</dbReference>
<comment type="similarity">
    <text evidence="7">Belongs to the NusA family.</text>
</comment>
<dbReference type="InterPro" id="IPR010214">
    <property type="entry name" value="Tscrpt_termin_fac_NusA_C_rpt"/>
</dbReference>
<keyword evidence="1 7" id="KW-0806">Transcription termination</keyword>
<dbReference type="GO" id="GO:0000166">
    <property type="term" value="F:nucleotide binding"/>
    <property type="evidence" value="ECO:0007669"/>
    <property type="project" value="InterPro"/>
</dbReference>
<dbReference type="InterPro" id="IPR013735">
    <property type="entry name" value="TF_NusA_N"/>
</dbReference>
<keyword evidence="10" id="KW-1185">Reference proteome</keyword>
<dbReference type="CDD" id="cd22529">
    <property type="entry name" value="KH-II_NusA_rpt2"/>
    <property type="match status" value="1"/>
</dbReference>
<dbReference type="SUPFAM" id="SSF69705">
    <property type="entry name" value="Transcription factor NusA, N-terminal domain"/>
    <property type="match status" value="1"/>
</dbReference>
<dbReference type="Gene3D" id="3.30.1480.10">
    <property type="entry name" value="NusA, N-terminal domain"/>
    <property type="match status" value="1"/>
</dbReference>
<dbReference type="NCBIfam" id="TIGR01954">
    <property type="entry name" value="nusA_Cterm_rpt"/>
    <property type="match status" value="1"/>
</dbReference>
<keyword evidence="4 7" id="KW-0694">RNA-binding</keyword>
<evidence type="ECO:0000313" key="9">
    <source>
        <dbReference type="EMBL" id="AHM03518.1"/>
    </source>
</evidence>
<dbReference type="RefSeq" id="WP_025311385.1">
    <property type="nucleotide sequence ID" value="NZ_CP004372.1"/>
</dbReference>
<dbReference type="FunFam" id="3.30.300.20:FF:000002">
    <property type="entry name" value="Transcription termination/antitermination protein NusA"/>
    <property type="match status" value="1"/>
</dbReference>
<dbReference type="PROSITE" id="PS50126">
    <property type="entry name" value="S1"/>
    <property type="match status" value="1"/>
</dbReference>
<dbReference type="HOGENOM" id="CLU_029242_1_1_5"/>
<comment type="subcellular location">
    <subcellularLocation>
        <location evidence="7">Cytoplasm</location>
    </subcellularLocation>
</comment>
<dbReference type="EMBL" id="CP004372">
    <property type="protein sequence ID" value="AHM03518.1"/>
    <property type="molecule type" value="Genomic_DNA"/>
</dbReference>
<dbReference type="Gene3D" id="1.10.150.20">
    <property type="entry name" value="5' to 3' exonuclease, C-terminal subdomain"/>
    <property type="match status" value="2"/>
</dbReference>
<protein>
    <recommendedName>
        <fullName evidence="7">Transcription termination/antitermination protein NusA</fullName>
    </recommendedName>
</protein>
<dbReference type="SUPFAM" id="SSF50249">
    <property type="entry name" value="Nucleic acid-binding proteins"/>
    <property type="match status" value="1"/>
</dbReference>
<dbReference type="OrthoDB" id="9807233at2"/>
<dbReference type="InterPro" id="IPR015946">
    <property type="entry name" value="KH_dom-like_a/b"/>
</dbReference>
<evidence type="ECO:0000256" key="7">
    <source>
        <dbReference type="HAMAP-Rule" id="MF_00945"/>
    </source>
</evidence>
<dbReference type="Gene3D" id="2.40.50.140">
    <property type="entry name" value="Nucleic acid-binding proteins"/>
    <property type="match status" value="1"/>
</dbReference>
<reference evidence="9 10" key="1">
    <citation type="submission" date="2013-03" db="EMBL/GenBank/DDBJ databases">
        <authorList>
            <person name="Fiebig A."/>
            <person name="Goeker M."/>
            <person name="Klenk H.-P.P."/>
        </authorList>
    </citation>
    <scope>NUCLEOTIDE SEQUENCE [LARGE SCALE GENOMIC DNA]</scope>
    <source>
        <strain evidence="10">DSM 19469</strain>
    </source>
</reference>
<dbReference type="InterPro" id="IPR012340">
    <property type="entry name" value="NA-bd_OB-fold"/>
</dbReference>
<dbReference type="Proteomes" id="UP000019593">
    <property type="component" value="Chromosome"/>
</dbReference>
<keyword evidence="5 7" id="KW-0805">Transcription regulation</keyword>
<dbReference type="FunFam" id="2.40.50.140:FF:000058">
    <property type="entry name" value="Transcription termination/antitermination protein NusA"/>
    <property type="match status" value="1"/>
</dbReference>
<dbReference type="GO" id="GO:0003700">
    <property type="term" value="F:DNA-binding transcription factor activity"/>
    <property type="evidence" value="ECO:0007669"/>
    <property type="project" value="InterPro"/>
</dbReference>
<proteinExistence type="inferred from homology"/>
<dbReference type="eggNOG" id="COG0195">
    <property type="taxonomic scope" value="Bacteria"/>
</dbReference>